<dbReference type="PANTHER" id="PTHR24362:SF309">
    <property type="entry name" value="PROTEIN KINASE DOMAIN-CONTAINING PROTEIN"/>
    <property type="match status" value="1"/>
</dbReference>
<keyword evidence="3" id="KW-1185">Reference proteome</keyword>
<comment type="caution">
    <text evidence="2">The sequence shown here is derived from an EMBL/GenBank/DDBJ whole genome shotgun (WGS) entry which is preliminary data.</text>
</comment>
<gene>
    <name evidence="2" type="ORF">BGZ80_004247</name>
</gene>
<name>A0A9P6T2I2_9FUNG</name>
<dbReference type="Proteomes" id="UP000703661">
    <property type="component" value="Unassembled WGS sequence"/>
</dbReference>
<dbReference type="AlphaFoldDB" id="A0A9P6T2I2"/>
<reference evidence="2" key="1">
    <citation type="journal article" date="2020" name="Fungal Divers.">
        <title>Resolving the Mortierellaceae phylogeny through synthesis of multi-gene phylogenetics and phylogenomics.</title>
        <authorList>
            <person name="Vandepol N."/>
            <person name="Liber J."/>
            <person name="Desiro A."/>
            <person name="Na H."/>
            <person name="Kennedy M."/>
            <person name="Barry K."/>
            <person name="Grigoriev I.V."/>
            <person name="Miller A.N."/>
            <person name="O'Donnell K."/>
            <person name="Stajich J.E."/>
            <person name="Bonito G."/>
        </authorList>
    </citation>
    <scope>NUCLEOTIDE SEQUENCE</scope>
    <source>
        <strain evidence="2">NRRL 2769</strain>
    </source>
</reference>
<evidence type="ECO:0000259" key="1">
    <source>
        <dbReference type="PROSITE" id="PS50011"/>
    </source>
</evidence>
<protein>
    <recommendedName>
        <fullName evidence="1">Protein kinase domain-containing protein</fullName>
    </recommendedName>
</protein>
<feature type="domain" description="Protein kinase" evidence="1">
    <location>
        <begin position="372"/>
        <end position="613"/>
    </location>
</feature>
<evidence type="ECO:0000313" key="3">
    <source>
        <dbReference type="Proteomes" id="UP000703661"/>
    </source>
</evidence>
<dbReference type="Pfam" id="PF00069">
    <property type="entry name" value="Pkinase"/>
    <property type="match status" value="1"/>
</dbReference>
<dbReference type="SMART" id="SM00220">
    <property type="entry name" value="S_TKc"/>
    <property type="match status" value="1"/>
</dbReference>
<dbReference type="PANTHER" id="PTHR24362">
    <property type="entry name" value="SERINE/THREONINE-PROTEIN KINASE NEK"/>
    <property type="match status" value="1"/>
</dbReference>
<dbReference type="SUPFAM" id="SSF56112">
    <property type="entry name" value="Protein kinase-like (PK-like)"/>
    <property type="match status" value="1"/>
</dbReference>
<sequence length="636" mass="70988">MERKMTDISVDLFAALHQPLLEIMYTSDSLSPEKPQFARLYINKNRSLLDSCRDDLQAKVVIFSDYHFKKASSAAGGGPKSGGNSKMVGIKARAMIVKPIGERHEMITVGDLDCPSAWIMVACVKTFDWEVNIPAKFEKGVLSKMRHEVIPFGPNSKLSPEHQQNFLDSVGLRLRDFVPPTIVKSEPVQLECSLSSVNDSGPAAVELPPPYTGDNITSSALTSSVMPNQEEMVLLKPKIERQDINPSERLIPDSIESSPEETSIAHETAQYPGFLLPPMPSSPLSATPDVTLNSIQDIKRDSTPIAEQSAGARSLEDRLAPMDIDPNSISSSSGSNTYVRSLTPREQKMLRDLKAVSREKNVPYISWSSIEPTLTVDSAHGLFKRIYHVQGNDGLVVQNFKEMDAESFEQRVREVVCLLKLRGSEGIGQIQAIIDDEKDHLVGLSMTKYAYTLKAYATSARRHPSPRQKLSLVRDMVSAISAIHRAGLAHRDLSEVNIMVDEDSVLRLEDNTPKPWFDHSPLPPVDPRLEDVYSLGVLIWRTFSGKSPWNGAIEDDLKTIRYLVRTDSQIKFQLEREVTGRRSRELLLKCLTADPVTRSTSHQLKEWLEQPEILADLLSEFEALGGGRKRVRKNLD</sequence>
<dbReference type="EMBL" id="JAAAID010000219">
    <property type="protein sequence ID" value="KAG0020396.1"/>
    <property type="molecule type" value="Genomic_DNA"/>
</dbReference>
<dbReference type="PROSITE" id="PS50011">
    <property type="entry name" value="PROTEIN_KINASE_DOM"/>
    <property type="match status" value="1"/>
</dbReference>
<dbReference type="GO" id="GO:0004672">
    <property type="term" value="F:protein kinase activity"/>
    <property type="evidence" value="ECO:0007669"/>
    <property type="project" value="InterPro"/>
</dbReference>
<dbReference type="InterPro" id="IPR011009">
    <property type="entry name" value="Kinase-like_dom_sf"/>
</dbReference>
<dbReference type="GO" id="GO:0005524">
    <property type="term" value="F:ATP binding"/>
    <property type="evidence" value="ECO:0007669"/>
    <property type="project" value="InterPro"/>
</dbReference>
<dbReference type="InterPro" id="IPR000719">
    <property type="entry name" value="Prot_kinase_dom"/>
</dbReference>
<accession>A0A9P6T2I2</accession>
<dbReference type="Gene3D" id="1.10.510.10">
    <property type="entry name" value="Transferase(Phosphotransferase) domain 1"/>
    <property type="match status" value="2"/>
</dbReference>
<proteinExistence type="predicted"/>
<evidence type="ECO:0000313" key="2">
    <source>
        <dbReference type="EMBL" id="KAG0020396.1"/>
    </source>
</evidence>
<organism evidence="2 3">
    <name type="scientific">Entomortierella chlamydospora</name>
    <dbReference type="NCBI Taxonomy" id="101097"/>
    <lineage>
        <taxon>Eukaryota</taxon>
        <taxon>Fungi</taxon>
        <taxon>Fungi incertae sedis</taxon>
        <taxon>Mucoromycota</taxon>
        <taxon>Mortierellomycotina</taxon>
        <taxon>Mortierellomycetes</taxon>
        <taxon>Mortierellales</taxon>
        <taxon>Mortierellaceae</taxon>
        <taxon>Entomortierella</taxon>
    </lineage>
</organism>